<dbReference type="NCBIfam" id="TIGR01499">
    <property type="entry name" value="folC"/>
    <property type="match status" value="1"/>
</dbReference>
<dbReference type="FunFam" id="3.40.1190.10:FF:000015">
    <property type="entry name" value="Dihydrofolate synthase/folylpolyglutamate synthase"/>
    <property type="match status" value="1"/>
</dbReference>
<evidence type="ECO:0000313" key="7">
    <source>
        <dbReference type="Proteomes" id="UP000078550"/>
    </source>
</evidence>
<evidence type="ECO:0000256" key="4">
    <source>
        <dbReference type="ARBA" id="ARBA00022840"/>
    </source>
</evidence>
<gene>
    <name evidence="6" type="ORF">POVWA2_042400</name>
</gene>
<keyword evidence="2" id="KW-0436">Ligase</keyword>
<dbReference type="EMBL" id="FLRE01000160">
    <property type="protein sequence ID" value="SBT41744.1"/>
    <property type="molecule type" value="Genomic_DNA"/>
</dbReference>
<keyword evidence="4" id="KW-0067">ATP-binding</keyword>
<dbReference type="Proteomes" id="UP000078550">
    <property type="component" value="Unassembled WGS sequence"/>
</dbReference>
<accession>A0A1A8ZCY2</accession>
<dbReference type="GO" id="GO:0008841">
    <property type="term" value="F:dihydrofolate synthase activity"/>
    <property type="evidence" value="ECO:0007669"/>
    <property type="project" value="TreeGrafter"/>
</dbReference>
<dbReference type="InterPro" id="IPR036565">
    <property type="entry name" value="Mur-like_cat_sf"/>
</dbReference>
<dbReference type="GO" id="GO:0004326">
    <property type="term" value="F:tetrahydrofolylpolyglutamate synthase activity"/>
    <property type="evidence" value="ECO:0007669"/>
    <property type="project" value="InterPro"/>
</dbReference>
<dbReference type="GO" id="GO:0005739">
    <property type="term" value="C:mitochondrion"/>
    <property type="evidence" value="ECO:0007669"/>
    <property type="project" value="TreeGrafter"/>
</dbReference>
<dbReference type="InterPro" id="IPR013221">
    <property type="entry name" value="Mur_ligase_cen"/>
</dbReference>
<dbReference type="PANTHER" id="PTHR11136:SF0">
    <property type="entry name" value="DIHYDROFOLATE SYNTHETASE-RELATED"/>
    <property type="match status" value="1"/>
</dbReference>
<reference evidence="7" key="1">
    <citation type="submission" date="2016-05" db="EMBL/GenBank/DDBJ databases">
        <authorList>
            <person name="Naeem Raeece"/>
        </authorList>
    </citation>
    <scope>NUCLEOTIDE SEQUENCE [LARGE SCALE GENOMIC DNA]</scope>
</reference>
<evidence type="ECO:0000259" key="5">
    <source>
        <dbReference type="Pfam" id="PF08245"/>
    </source>
</evidence>
<dbReference type="Gene3D" id="3.40.1190.10">
    <property type="entry name" value="Mur-like, catalytic domain"/>
    <property type="match status" value="1"/>
</dbReference>
<dbReference type="PROSITE" id="PS01012">
    <property type="entry name" value="FOLYLPOLYGLU_SYNT_2"/>
    <property type="match status" value="1"/>
</dbReference>
<sequence>MGEDIKTYGECLERLYKTHSVKLGLESTKLLSESFGNPYNDYKTIHVAGTNGKGSVCYKIYISLKLRKYKVGIFTSPHIFSLRERIVVNDNPISEKDLICLVNKVLRKSKKLNLSPTFFEIITIVAFLHFFNEKVDYAVIETGIGGRLDATNILNKPELVIITSIGYDHEYLLGYKLKNICNEKIGIFKENAKVLIGPSVSIYKNVFEKAKELTCTIQAVSPEPRGETYNEENTRIATEALKMLNINIDTFLKSIITIKPPLRVQYLAKEQIQHVKKKYTNINNEQLDVFPPYPHAVILDVGHNGTAIDRLCRDINYFHRDISIRVCISLTKPRSVNIFQPLIAQFPGVLKHVFSPLLPPPQQDIFYLPSVNMRTYDFDEVVDMMDNDDRVSSELKGHILSSAEKVNQWLLHEMGEKMDCRKDAHKLHARRDFYERAISNLKLAKKCSGEFGKKKKKKKKKHLHRSVLYYCSYGTPSSTRKCRGNVPEIECITDLHLRCERQLH</sequence>
<keyword evidence="3" id="KW-0547">Nucleotide-binding</keyword>
<evidence type="ECO:0000313" key="6">
    <source>
        <dbReference type="EMBL" id="SBT41744.1"/>
    </source>
</evidence>
<name>A0A1A8ZCY2_PLAOA</name>
<comment type="similarity">
    <text evidence="1">Belongs to the folylpolyglutamate synthase family.</text>
</comment>
<feature type="domain" description="Mur ligase central" evidence="5">
    <location>
        <begin position="47"/>
        <end position="227"/>
    </location>
</feature>
<evidence type="ECO:0000256" key="2">
    <source>
        <dbReference type="ARBA" id="ARBA00022598"/>
    </source>
</evidence>
<dbReference type="PANTHER" id="PTHR11136">
    <property type="entry name" value="FOLYLPOLYGLUTAMATE SYNTHASE-RELATED"/>
    <property type="match status" value="1"/>
</dbReference>
<dbReference type="GO" id="GO:0005829">
    <property type="term" value="C:cytosol"/>
    <property type="evidence" value="ECO:0007669"/>
    <property type="project" value="TreeGrafter"/>
</dbReference>
<proteinExistence type="inferred from homology"/>
<dbReference type="AlphaFoldDB" id="A0A1A8ZCY2"/>
<protein>
    <submittedName>
        <fullName evidence="6">Dihydrofolate synthase/folylpolyglutamate synthase, putative (DHFS-FPGS)</fullName>
    </submittedName>
</protein>
<organism evidence="6 7">
    <name type="scientific">Plasmodium ovale wallikeri</name>
    <dbReference type="NCBI Taxonomy" id="864142"/>
    <lineage>
        <taxon>Eukaryota</taxon>
        <taxon>Sar</taxon>
        <taxon>Alveolata</taxon>
        <taxon>Apicomplexa</taxon>
        <taxon>Aconoidasida</taxon>
        <taxon>Haemosporida</taxon>
        <taxon>Plasmodiidae</taxon>
        <taxon>Plasmodium</taxon>
        <taxon>Plasmodium (Plasmodium)</taxon>
    </lineage>
</organism>
<dbReference type="InterPro" id="IPR001645">
    <property type="entry name" value="Folylpolyglutamate_synth"/>
</dbReference>
<dbReference type="InterPro" id="IPR018109">
    <property type="entry name" value="Folylpolyglutamate_synth_CS"/>
</dbReference>
<dbReference type="GO" id="GO:0005524">
    <property type="term" value="F:ATP binding"/>
    <property type="evidence" value="ECO:0007669"/>
    <property type="project" value="UniProtKB-KW"/>
</dbReference>
<dbReference type="Pfam" id="PF08245">
    <property type="entry name" value="Mur_ligase_M"/>
    <property type="match status" value="1"/>
</dbReference>
<evidence type="ECO:0000256" key="3">
    <source>
        <dbReference type="ARBA" id="ARBA00022741"/>
    </source>
</evidence>
<dbReference type="SUPFAM" id="SSF53623">
    <property type="entry name" value="MurD-like peptide ligases, catalytic domain"/>
    <property type="match status" value="1"/>
</dbReference>
<evidence type="ECO:0000256" key="1">
    <source>
        <dbReference type="ARBA" id="ARBA00008276"/>
    </source>
</evidence>